<evidence type="ECO:0000313" key="3">
    <source>
        <dbReference type="EMBL" id="TFW32299.1"/>
    </source>
</evidence>
<organism evidence="3 4">
    <name type="scientific">Massilia horti</name>
    <dbReference type="NCBI Taxonomy" id="2562153"/>
    <lineage>
        <taxon>Bacteria</taxon>
        <taxon>Pseudomonadati</taxon>
        <taxon>Pseudomonadota</taxon>
        <taxon>Betaproteobacteria</taxon>
        <taxon>Burkholderiales</taxon>
        <taxon>Oxalobacteraceae</taxon>
        <taxon>Telluria group</taxon>
        <taxon>Massilia</taxon>
    </lineage>
</organism>
<dbReference type="PANTHER" id="PTHR43784:SF2">
    <property type="entry name" value="GDSL-LIKE LIPASE_ACYLHYDROLASE, PUTATIVE (AFU_ORTHOLOGUE AFUA_2G00820)-RELATED"/>
    <property type="match status" value="1"/>
</dbReference>
<dbReference type="SUPFAM" id="SSF52266">
    <property type="entry name" value="SGNH hydrolase"/>
    <property type="match status" value="1"/>
</dbReference>
<keyword evidence="1" id="KW-0732">Signal</keyword>
<accession>A0A4Y9T0J2</accession>
<feature type="domain" description="SGNH hydrolase-type esterase" evidence="2">
    <location>
        <begin position="212"/>
        <end position="408"/>
    </location>
</feature>
<comment type="caution">
    <text evidence="3">The sequence shown here is derived from an EMBL/GenBank/DDBJ whole genome shotgun (WGS) entry which is preliminary data.</text>
</comment>
<gene>
    <name evidence="3" type="ORF">E4O92_10035</name>
</gene>
<dbReference type="InterPro" id="IPR053140">
    <property type="entry name" value="GDSL_Rv0518-like"/>
</dbReference>
<keyword evidence="3" id="KW-0378">Hydrolase</keyword>
<dbReference type="EMBL" id="SPUM01000061">
    <property type="protein sequence ID" value="TFW32299.1"/>
    <property type="molecule type" value="Genomic_DNA"/>
</dbReference>
<dbReference type="Gene3D" id="3.40.50.1110">
    <property type="entry name" value="SGNH hydrolase"/>
    <property type="match status" value="1"/>
</dbReference>
<dbReference type="GO" id="GO:0016788">
    <property type="term" value="F:hydrolase activity, acting on ester bonds"/>
    <property type="evidence" value="ECO:0007669"/>
    <property type="project" value="UniProtKB-ARBA"/>
</dbReference>
<dbReference type="Proteomes" id="UP000297258">
    <property type="component" value="Unassembled WGS sequence"/>
</dbReference>
<feature type="signal peptide" evidence="1">
    <location>
        <begin position="1"/>
        <end position="30"/>
    </location>
</feature>
<dbReference type="CDD" id="cd01830">
    <property type="entry name" value="XynE_like"/>
    <property type="match status" value="1"/>
</dbReference>
<sequence>MAPKINRLAGSIGVAAVCLCLLQGLNEACAAASDKSADWTSSWGAALMVPSAKAALKKEELGEFTLRQVMRLSAGGNRLRVRISNLYGSEPLVLGAATIGRVGRPASSALLDSLETLRFDGQAGVTVPPGGEYVSDPIEWKAARGDDLTLSLFFKALPQQQSAHVAAHATQFIAPGDQSSQTDLKDARKATSWYQVSGIEVVADPRPSVVVAVGDSITDGSGSTMDGNDRWTDFLIGRLAEEGSATAGVVNAGIGGNCMLRECIGPPLLERFERDVLQRPGVTHAIVLIGVNDLGRLHRGKTESPQSRAAMLADLKSGWRELVQRAHKQGVCLIAGTLTPYGGSTLYKPLPENESDRQAMNDWIRTSGLFDGVADFDAAVRDPAAPDRLQGLFDSGDHLHLSPAGYRAMASAVGLNRLATCSAARRQQ</sequence>
<dbReference type="Pfam" id="PF13472">
    <property type="entry name" value="Lipase_GDSL_2"/>
    <property type="match status" value="1"/>
</dbReference>
<protein>
    <submittedName>
        <fullName evidence="3">SGNH/GDSL hydrolase family protein</fullName>
    </submittedName>
</protein>
<proteinExistence type="predicted"/>
<keyword evidence="4" id="KW-1185">Reference proteome</keyword>
<reference evidence="3 4" key="1">
    <citation type="submission" date="2019-03" db="EMBL/GenBank/DDBJ databases">
        <title>Draft genome of Massilia hortus sp. nov., a novel bacterial species of the Oxalobacteraceae family.</title>
        <authorList>
            <person name="Peta V."/>
            <person name="Raths R."/>
            <person name="Bucking H."/>
        </authorList>
    </citation>
    <scope>NUCLEOTIDE SEQUENCE [LARGE SCALE GENOMIC DNA]</scope>
    <source>
        <strain evidence="3 4">ONC3</strain>
    </source>
</reference>
<dbReference type="InterPro" id="IPR036514">
    <property type="entry name" value="SGNH_hydro_sf"/>
</dbReference>
<dbReference type="OrthoDB" id="1828825at2"/>
<dbReference type="RefSeq" id="WP_135189630.1">
    <property type="nucleotide sequence ID" value="NZ_SPUM01000061.1"/>
</dbReference>
<dbReference type="AlphaFoldDB" id="A0A4Y9T0J2"/>
<evidence type="ECO:0000256" key="1">
    <source>
        <dbReference type="SAM" id="SignalP"/>
    </source>
</evidence>
<dbReference type="InterPro" id="IPR013830">
    <property type="entry name" value="SGNH_hydro"/>
</dbReference>
<evidence type="ECO:0000259" key="2">
    <source>
        <dbReference type="Pfam" id="PF13472"/>
    </source>
</evidence>
<evidence type="ECO:0000313" key="4">
    <source>
        <dbReference type="Proteomes" id="UP000297258"/>
    </source>
</evidence>
<feature type="chain" id="PRO_5021255063" evidence="1">
    <location>
        <begin position="31"/>
        <end position="428"/>
    </location>
</feature>
<dbReference type="PANTHER" id="PTHR43784">
    <property type="entry name" value="GDSL-LIKE LIPASE/ACYLHYDROLASE, PUTATIVE (AFU_ORTHOLOGUE AFUA_2G00820)-RELATED"/>
    <property type="match status" value="1"/>
</dbReference>
<name>A0A4Y9T0J2_9BURK</name>